<gene>
    <name evidence="2" type="ORF">KSZ_61160</name>
</gene>
<accession>A0ABQ3VQL6</accession>
<dbReference type="EMBL" id="BNJJ01000021">
    <property type="protein sequence ID" value="GHO88110.1"/>
    <property type="molecule type" value="Genomic_DNA"/>
</dbReference>
<evidence type="ECO:0000313" key="3">
    <source>
        <dbReference type="Proteomes" id="UP000635565"/>
    </source>
</evidence>
<reference evidence="2 3" key="1">
    <citation type="journal article" date="2021" name="Int. J. Syst. Evol. Microbiol.">
        <title>Reticulibacter mediterranei gen. nov., sp. nov., within the new family Reticulibacteraceae fam. nov., and Ktedonospora formicarum gen. nov., sp. nov., Ktedonobacter robiniae sp. nov., Dictyobacter formicarum sp. nov. and Dictyobacter arantiisoli sp. nov., belonging to the class Ktedonobacteria.</title>
        <authorList>
            <person name="Yabe S."/>
            <person name="Zheng Y."/>
            <person name="Wang C.M."/>
            <person name="Sakai Y."/>
            <person name="Abe K."/>
            <person name="Yokota A."/>
            <person name="Donadio S."/>
            <person name="Cavaletti L."/>
            <person name="Monciardini P."/>
        </authorList>
    </citation>
    <scope>NUCLEOTIDE SEQUENCE [LARGE SCALE GENOMIC DNA]</scope>
    <source>
        <strain evidence="2 3">SOSP1-9</strain>
    </source>
</reference>
<keyword evidence="3" id="KW-1185">Reference proteome</keyword>
<evidence type="ECO:0000256" key="1">
    <source>
        <dbReference type="SAM" id="MobiDB-lite"/>
    </source>
</evidence>
<comment type="caution">
    <text evidence="2">The sequence shown here is derived from an EMBL/GenBank/DDBJ whole genome shotgun (WGS) entry which is preliminary data.</text>
</comment>
<protein>
    <recommendedName>
        <fullName evidence="4">TIGR03118 family protein</fullName>
    </recommendedName>
</protein>
<dbReference type="NCBIfam" id="TIGR03118">
    <property type="entry name" value="PEPCTERM_chp_1"/>
    <property type="match status" value="1"/>
</dbReference>
<organism evidence="2 3">
    <name type="scientific">Dictyobacter formicarum</name>
    <dbReference type="NCBI Taxonomy" id="2778368"/>
    <lineage>
        <taxon>Bacteria</taxon>
        <taxon>Bacillati</taxon>
        <taxon>Chloroflexota</taxon>
        <taxon>Ktedonobacteria</taxon>
        <taxon>Ktedonobacterales</taxon>
        <taxon>Dictyobacteraceae</taxon>
        <taxon>Dictyobacter</taxon>
    </lineage>
</organism>
<dbReference type="Proteomes" id="UP000635565">
    <property type="component" value="Unassembled WGS sequence"/>
</dbReference>
<dbReference type="SUPFAM" id="SSF101898">
    <property type="entry name" value="NHL repeat"/>
    <property type="match status" value="1"/>
</dbReference>
<feature type="region of interest" description="Disordered" evidence="1">
    <location>
        <begin position="362"/>
        <end position="400"/>
    </location>
</feature>
<feature type="compositionally biased region" description="Low complexity" evidence="1">
    <location>
        <begin position="370"/>
        <end position="400"/>
    </location>
</feature>
<evidence type="ECO:0008006" key="4">
    <source>
        <dbReference type="Google" id="ProtNLM"/>
    </source>
</evidence>
<dbReference type="InterPro" id="IPR017549">
    <property type="entry name" value="APMV_L690"/>
</dbReference>
<evidence type="ECO:0000313" key="2">
    <source>
        <dbReference type="EMBL" id="GHO88110.1"/>
    </source>
</evidence>
<proteinExistence type="predicted"/>
<name>A0ABQ3VQL6_9CHLR</name>
<sequence>MASGALYASSTHAASVTSNHRTFFQQTNLVSDIPGVARFTDPNLVNSWGISHSPKGPWIVSDNGTGVATSYLGNGKAFPVGNPLVITIPPPRNSPAGTKATPTGNVFNNTDDFVISENGRSRPSKFIFATEDGTISGWNPDVDPTNAILEVDNSSSGAVYKGLAIGRNSAGKDFLYAANFHSGFVDMFDARFNLVNSFTDPVVSSTCPIDDQCFAPFGIQNIKGKIFVSFALQNAEKHDDVAGPGNGFVDVFSPNGILLQRLIMHGVLNSPWGMTLAPKDFGQFSEDLLVGNFGDGHINAFDIETGDFQGQLRNKFGKPIIIDGLWGLAFGNGEQAGPRDTLFFAAGIADEAHGLFGSIQAEEEEEENNNNHNNNNHNNNNHNNNNHNNNNHNNNNHNHR</sequence>